<accession>A0ABW7NBC8</accession>
<name>A0ABW7NBC8_9BACT</name>
<keyword evidence="1" id="KW-0378">Hydrolase</keyword>
<evidence type="ECO:0000256" key="1">
    <source>
        <dbReference type="ARBA" id="ARBA00022801"/>
    </source>
</evidence>
<reference evidence="2 3" key="1">
    <citation type="journal article" date="2013" name="Int. J. Syst. Evol. Microbiol.">
        <title>Marinoscillum luteum sp. nov., isolated from marine sediment.</title>
        <authorList>
            <person name="Cha I.T."/>
            <person name="Park S.J."/>
            <person name="Kim S.J."/>
            <person name="Kim J.G."/>
            <person name="Jung M.Y."/>
            <person name="Shin K.S."/>
            <person name="Kwon K.K."/>
            <person name="Yang S.H."/>
            <person name="Seo Y.S."/>
            <person name="Rhee S.K."/>
        </authorList>
    </citation>
    <scope>NUCLEOTIDE SEQUENCE [LARGE SCALE GENOMIC DNA]</scope>
    <source>
        <strain evidence="2 3">KCTC 23939</strain>
    </source>
</reference>
<dbReference type="Proteomes" id="UP001610063">
    <property type="component" value="Unassembled WGS sequence"/>
</dbReference>
<dbReference type="Pfam" id="PF00300">
    <property type="entry name" value="His_Phos_1"/>
    <property type="match status" value="1"/>
</dbReference>
<dbReference type="InterPro" id="IPR013078">
    <property type="entry name" value="His_Pase_superF_clade-1"/>
</dbReference>
<sequence length="156" mass="17799">MVKNLYLLRHGQAEYGFQGSDFDRSLTVNGVIQLRSLGQAMKLKSFYPDKVYCSTANRTQQTAEIFTEELDYTLPVHYMEEIYEASVRTLFELITKQDEADSVILIIGHNPGISYLYDYLTSANFGDMTPGELVRIEFEDLAWSEISKGVGFKKTI</sequence>
<dbReference type="CDD" id="cd07067">
    <property type="entry name" value="HP_PGM_like"/>
    <property type="match status" value="1"/>
</dbReference>
<dbReference type="InterPro" id="IPR029033">
    <property type="entry name" value="His_PPase_superfam"/>
</dbReference>
<dbReference type="InterPro" id="IPR051021">
    <property type="entry name" value="Mito_Ser/Thr_phosphatase"/>
</dbReference>
<dbReference type="Gene3D" id="3.40.50.1240">
    <property type="entry name" value="Phosphoglycerate mutase-like"/>
    <property type="match status" value="1"/>
</dbReference>
<dbReference type="SMART" id="SM00855">
    <property type="entry name" value="PGAM"/>
    <property type="match status" value="1"/>
</dbReference>
<keyword evidence="3" id="KW-1185">Reference proteome</keyword>
<comment type="caution">
    <text evidence="2">The sequence shown here is derived from an EMBL/GenBank/DDBJ whole genome shotgun (WGS) entry which is preliminary data.</text>
</comment>
<dbReference type="PANTHER" id="PTHR20935">
    <property type="entry name" value="PHOSPHOGLYCERATE MUTASE-RELATED"/>
    <property type="match status" value="1"/>
</dbReference>
<proteinExistence type="predicted"/>
<protein>
    <submittedName>
        <fullName evidence="2">SixA phosphatase family protein</fullName>
    </submittedName>
</protein>
<evidence type="ECO:0000313" key="2">
    <source>
        <dbReference type="EMBL" id="MFH6984395.1"/>
    </source>
</evidence>
<organism evidence="2 3">
    <name type="scientific">Marinoscillum luteum</name>
    <dbReference type="NCBI Taxonomy" id="861051"/>
    <lineage>
        <taxon>Bacteria</taxon>
        <taxon>Pseudomonadati</taxon>
        <taxon>Bacteroidota</taxon>
        <taxon>Cytophagia</taxon>
        <taxon>Cytophagales</taxon>
        <taxon>Reichenbachiellaceae</taxon>
        <taxon>Marinoscillum</taxon>
    </lineage>
</organism>
<evidence type="ECO:0000313" key="3">
    <source>
        <dbReference type="Proteomes" id="UP001610063"/>
    </source>
</evidence>
<dbReference type="RefSeq" id="WP_159584847.1">
    <property type="nucleotide sequence ID" value="NZ_JBIPKE010000017.1"/>
</dbReference>
<dbReference type="EMBL" id="JBIPKE010000017">
    <property type="protein sequence ID" value="MFH6984395.1"/>
    <property type="molecule type" value="Genomic_DNA"/>
</dbReference>
<dbReference type="SUPFAM" id="SSF53254">
    <property type="entry name" value="Phosphoglycerate mutase-like"/>
    <property type="match status" value="1"/>
</dbReference>
<gene>
    <name evidence="2" type="ORF">ACHKAR_13160</name>
</gene>